<evidence type="ECO:0000313" key="11">
    <source>
        <dbReference type="EMBL" id="QTQ11344.1"/>
    </source>
</evidence>
<evidence type="ECO:0000256" key="9">
    <source>
        <dbReference type="SAM" id="Phobius"/>
    </source>
</evidence>
<evidence type="ECO:0000313" key="12">
    <source>
        <dbReference type="Proteomes" id="UP000671995"/>
    </source>
</evidence>
<dbReference type="GO" id="GO:0005886">
    <property type="term" value="C:plasma membrane"/>
    <property type="evidence" value="ECO:0007669"/>
    <property type="project" value="UniProtKB-SubCell"/>
</dbReference>
<dbReference type="PANTHER" id="PTHR35011:SF2">
    <property type="entry name" value="2,3-DIKETO-L-GULONATE TRAP TRANSPORTER SMALL PERMEASE PROTEIN YIAM"/>
    <property type="match status" value="1"/>
</dbReference>
<proteinExistence type="inferred from homology"/>
<accession>A0A975EYQ8</accession>
<evidence type="ECO:0000256" key="4">
    <source>
        <dbReference type="ARBA" id="ARBA00022519"/>
    </source>
</evidence>
<evidence type="ECO:0000259" key="10">
    <source>
        <dbReference type="Pfam" id="PF04290"/>
    </source>
</evidence>
<name>A0A975EYQ8_9SPIR</name>
<organism evidence="11 12">
    <name type="scientific">Treponema parvum</name>
    <dbReference type="NCBI Taxonomy" id="138851"/>
    <lineage>
        <taxon>Bacteria</taxon>
        <taxon>Pseudomonadati</taxon>
        <taxon>Spirochaetota</taxon>
        <taxon>Spirochaetia</taxon>
        <taxon>Spirochaetales</taxon>
        <taxon>Treponemataceae</taxon>
        <taxon>Treponema</taxon>
    </lineage>
</organism>
<evidence type="ECO:0000256" key="2">
    <source>
        <dbReference type="ARBA" id="ARBA00022448"/>
    </source>
</evidence>
<dbReference type="GO" id="GO:0022857">
    <property type="term" value="F:transmembrane transporter activity"/>
    <property type="evidence" value="ECO:0007669"/>
    <property type="project" value="TreeGrafter"/>
</dbReference>
<evidence type="ECO:0000256" key="6">
    <source>
        <dbReference type="ARBA" id="ARBA00022989"/>
    </source>
</evidence>
<dbReference type="InterPro" id="IPR055348">
    <property type="entry name" value="DctQ"/>
</dbReference>
<keyword evidence="5 9" id="KW-0812">Transmembrane</keyword>
<evidence type="ECO:0000256" key="3">
    <source>
        <dbReference type="ARBA" id="ARBA00022475"/>
    </source>
</evidence>
<feature type="transmembrane region" description="Helical" evidence="9">
    <location>
        <begin position="21"/>
        <end position="43"/>
    </location>
</feature>
<feature type="domain" description="Tripartite ATP-independent periplasmic transporters DctQ component" evidence="10">
    <location>
        <begin position="34"/>
        <end position="157"/>
    </location>
</feature>
<reference evidence="11" key="1">
    <citation type="submission" date="2020-05" db="EMBL/GenBank/DDBJ databases">
        <authorList>
            <person name="Zeng H."/>
            <person name="Chan Y.K."/>
            <person name="Watt R.M."/>
        </authorList>
    </citation>
    <scope>NUCLEOTIDE SEQUENCE</scope>
    <source>
        <strain evidence="11">ATCC 700773</strain>
    </source>
</reference>
<keyword evidence="6 9" id="KW-1133">Transmembrane helix</keyword>
<comment type="similarity">
    <text evidence="8">Belongs to the TRAP transporter small permease family.</text>
</comment>
<evidence type="ECO:0000256" key="7">
    <source>
        <dbReference type="ARBA" id="ARBA00023136"/>
    </source>
</evidence>
<keyword evidence="2" id="KW-0813">Transport</keyword>
<reference evidence="11" key="2">
    <citation type="journal article" date="2021" name="Microbiol. Resour. Announc.">
        <title>Complete Genome Sequences of Three Human Oral Treponema parvum Isolates.</title>
        <authorList>
            <person name="Zeng H."/>
            <person name="Watt R.M."/>
        </authorList>
    </citation>
    <scope>NUCLEOTIDE SEQUENCE</scope>
    <source>
        <strain evidence="11">ATCC 700773</strain>
    </source>
</reference>
<keyword evidence="7 9" id="KW-0472">Membrane</keyword>
<gene>
    <name evidence="11" type="ORF">HRI96_03510</name>
</gene>
<feature type="transmembrane region" description="Helical" evidence="9">
    <location>
        <begin position="98"/>
        <end position="116"/>
    </location>
</feature>
<dbReference type="AlphaFoldDB" id="A0A975EYQ8"/>
<dbReference type="InterPro" id="IPR007387">
    <property type="entry name" value="TRAP_DctQ"/>
</dbReference>
<evidence type="ECO:0000256" key="8">
    <source>
        <dbReference type="ARBA" id="ARBA00038436"/>
    </source>
</evidence>
<dbReference type="EMBL" id="CP054257">
    <property type="protein sequence ID" value="QTQ11344.1"/>
    <property type="molecule type" value="Genomic_DNA"/>
</dbReference>
<keyword evidence="4" id="KW-0997">Cell inner membrane</keyword>
<dbReference type="Proteomes" id="UP000671995">
    <property type="component" value="Chromosome"/>
</dbReference>
<protein>
    <submittedName>
        <fullName evidence="11">TRAP transporter small permease</fullName>
    </submittedName>
</protein>
<dbReference type="PANTHER" id="PTHR35011">
    <property type="entry name" value="2,3-DIKETO-L-GULONATE TRAP TRANSPORTER SMALL PERMEASE PROTEIN YIAM"/>
    <property type="match status" value="1"/>
</dbReference>
<dbReference type="GO" id="GO:0015740">
    <property type="term" value="P:C4-dicarboxylate transport"/>
    <property type="evidence" value="ECO:0007669"/>
    <property type="project" value="TreeGrafter"/>
</dbReference>
<evidence type="ECO:0000256" key="5">
    <source>
        <dbReference type="ARBA" id="ARBA00022692"/>
    </source>
</evidence>
<keyword evidence="3" id="KW-1003">Cell membrane</keyword>
<dbReference type="Pfam" id="PF04290">
    <property type="entry name" value="DctQ"/>
    <property type="match status" value="1"/>
</dbReference>
<comment type="subcellular location">
    <subcellularLocation>
        <location evidence="1">Cell inner membrane</location>
        <topology evidence="1">Multi-pass membrane protein</topology>
    </subcellularLocation>
</comment>
<dbReference type="RefSeq" id="WP_210118139.1">
    <property type="nucleotide sequence ID" value="NZ_CP054257.1"/>
</dbReference>
<sequence>MEAKKDKLSKIRSALDRTIEVEQSLCCYILIIEVAITFVQVVLRSFGNPFSWSEEVTLMFLVWFGYLCIPIDIYTDSHAALYFAYGKLPPVVKKFLDLGRHGILVWFSILMIKYGAKITALNIAKKQPATQLSQGLLFAPLVVGGILMAVYAAFNFASVCLKPLSEYVVDKNAVKTIDEMNKERGGN</sequence>
<evidence type="ECO:0000256" key="1">
    <source>
        <dbReference type="ARBA" id="ARBA00004429"/>
    </source>
</evidence>
<feature type="transmembrane region" description="Helical" evidence="9">
    <location>
        <begin position="136"/>
        <end position="154"/>
    </location>
</feature>